<proteinExistence type="predicted"/>
<name>A0A0E1W5S1_BURPE</name>
<evidence type="ECO:0008006" key="2">
    <source>
        <dbReference type="Google" id="ProtNLM"/>
    </source>
</evidence>
<dbReference type="HOGENOM" id="CLU_1193003_0_0_4"/>
<sequence>MSMREMAVAHDALAYEGDDDSASRRALTRIMKGGARGSDADAGAHALPADLSAREWVRESALPAAATAATLLARIEGERTAAGEWRVALRPDVVLRAKKAVSCVVAPRAGDLVQICREGERCWVLAVLERDAAGDETNDRTTDEVTLDFGDAHVALRARDVRVEARDRLSLEAAQLASRAQVVTQAAAERQTHVSGTDATHAGSTLVHTERHLAMHAKSAVVTAASLLKIDAGQIHMG</sequence>
<dbReference type="AlphaFoldDB" id="A0A0E1W5S1"/>
<dbReference type="Pfam" id="PF12059">
    <property type="entry name" value="DUF3540"/>
    <property type="match status" value="1"/>
</dbReference>
<reference evidence="1" key="1">
    <citation type="submission" date="2009-05" db="EMBL/GenBank/DDBJ databases">
        <authorList>
            <person name="Harkins D.M."/>
            <person name="DeShazer D."/>
            <person name="Woods D.E."/>
            <person name="Brinkac L.M."/>
            <person name="Brown K.A."/>
            <person name="Hung G.C."/>
            <person name="Tuanyok A."/>
            <person name="Zhang B."/>
            <person name="Nierman W.C."/>
        </authorList>
    </citation>
    <scope>NUCLEOTIDE SEQUENCE [LARGE SCALE GENOMIC DNA]</scope>
    <source>
        <strain evidence="1">1710a</strain>
    </source>
</reference>
<dbReference type="InterPro" id="IPR021927">
    <property type="entry name" value="DUF3540"/>
</dbReference>
<protein>
    <recommendedName>
        <fullName evidence="2">Type VI secretion system</fullName>
    </recommendedName>
</protein>
<dbReference type="EMBL" id="CM000833">
    <property type="protein sequence ID" value="EET04977.1"/>
    <property type="molecule type" value="Genomic_DNA"/>
</dbReference>
<gene>
    <name evidence="1" type="ORF">BURPS1710A_A3214</name>
</gene>
<evidence type="ECO:0000313" key="1">
    <source>
        <dbReference type="EMBL" id="EET04977.1"/>
    </source>
</evidence>
<organism evidence="1">
    <name type="scientific">Burkholderia pseudomallei 1710a</name>
    <dbReference type="NCBI Taxonomy" id="320371"/>
    <lineage>
        <taxon>Bacteria</taxon>
        <taxon>Pseudomonadati</taxon>
        <taxon>Pseudomonadota</taxon>
        <taxon>Betaproteobacteria</taxon>
        <taxon>Burkholderiales</taxon>
        <taxon>Burkholderiaceae</taxon>
        <taxon>Burkholderia</taxon>
        <taxon>pseudomallei group</taxon>
    </lineage>
</organism>
<dbReference type="RefSeq" id="WP_004525551.1">
    <property type="nucleotide sequence ID" value="NZ_CM000833.1"/>
</dbReference>
<accession>A0A0E1W5S1</accession>
<dbReference type="Proteomes" id="UP000001812">
    <property type="component" value="Chromosome II"/>
</dbReference>